<reference evidence="6 7" key="1">
    <citation type="submission" date="2019-08" db="EMBL/GenBank/DDBJ databases">
        <authorList>
            <person name="Wang G."/>
            <person name="Xu Z."/>
        </authorList>
    </citation>
    <scope>NUCLEOTIDE SEQUENCE [LARGE SCALE GENOMIC DNA]</scope>
    <source>
        <strain evidence="6 7">ZX</strain>
    </source>
</reference>
<dbReference type="InterPro" id="IPR016162">
    <property type="entry name" value="Ald_DH_N"/>
</dbReference>
<dbReference type="Gene3D" id="3.40.605.10">
    <property type="entry name" value="Aldehyde Dehydrogenase, Chain A, domain 1"/>
    <property type="match status" value="1"/>
</dbReference>
<evidence type="ECO:0000256" key="2">
    <source>
        <dbReference type="ARBA" id="ARBA00023002"/>
    </source>
</evidence>
<dbReference type="InterPro" id="IPR016161">
    <property type="entry name" value="Ald_DH/histidinol_DH"/>
</dbReference>
<dbReference type="EMBL" id="VTOU01000002">
    <property type="protein sequence ID" value="TZG27884.1"/>
    <property type="molecule type" value="Genomic_DNA"/>
</dbReference>
<evidence type="ECO:0000256" key="4">
    <source>
        <dbReference type="RuleBase" id="RU003345"/>
    </source>
</evidence>
<dbReference type="InterPro" id="IPR016163">
    <property type="entry name" value="Ald_DH_C"/>
</dbReference>
<dbReference type="InterPro" id="IPR015590">
    <property type="entry name" value="Aldehyde_DH_dom"/>
</dbReference>
<dbReference type="FunFam" id="3.40.309.10:FF:000012">
    <property type="entry name" value="Betaine aldehyde dehydrogenase"/>
    <property type="match status" value="1"/>
</dbReference>
<dbReference type="Pfam" id="PF00171">
    <property type="entry name" value="Aldedh"/>
    <property type="match status" value="1"/>
</dbReference>
<dbReference type="InterPro" id="IPR029510">
    <property type="entry name" value="Ald_DH_CS_GLU"/>
</dbReference>
<name>A0A5D9C7Y7_9SPHN</name>
<keyword evidence="7" id="KW-1185">Reference proteome</keyword>
<dbReference type="PANTHER" id="PTHR42804:SF1">
    <property type="entry name" value="ALDEHYDE DEHYDROGENASE-RELATED"/>
    <property type="match status" value="1"/>
</dbReference>
<dbReference type="FunFam" id="3.40.605.10:FF:000007">
    <property type="entry name" value="NAD/NADP-dependent betaine aldehyde dehydrogenase"/>
    <property type="match status" value="1"/>
</dbReference>
<keyword evidence="2 4" id="KW-0560">Oxidoreductase</keyword>
<organism evidence="6 7">
    <name type="scientific">Sphingomonas montanisoli</name>
    <dbReference type="NCBI Taxonomy" id="2606412"/>
    <lineage>
        <taxon>Bacteria</taxon>
        <taxon>Pseudomonadati</taxon>
        <taxon>Pseudomonadota</taxon>
        <taxon>Alphaproteobacteria</taxon>
        <taxon>Sphingomonadales</taxon>
        <taxon>Sphingomonadaceae</taxon>
        <taxon>Sphingomonas</taxon>
    </lineage>
</organism>
<dbReference type="Gene3D" id="3.40.309.10">
    <property type="entry name" value="Aldehyde Dehydrogenase, Chain A, domain 2"/>
    <property type="match status" value="1"/>
</dbReference>
<dbReference type="Proteomes" id="UP000322077">
    <property type="component" value="Unassembled WGS sequence"/>
</dbReference>
<proteinExistence type="inferred from homology"/>
<dbReference type="AlphaFoldDB" id="A0A5D9C7Y7"/>
<comment type="similarity">
    <text evidence="1 4">Belongs to the aldehyde dehydrogenase family.</text>
</comment>
<feature type="domain" description="Aldehyde dehydrogenase" evidence="5">
    <location>
        <begin position="18"/>
        <end position="478"/>
    </location>
</feature>
<feature type="active site" evidence="3">
    <location>
        <position position="255"/>
    </location>
</feature>
<evidence type="ECO:0000259" key="5">
    <source>
        <dbReference type="Pfam" id="PF00171"/>
    </source>
</evidence>
<evidence type="ECO:0000313" key="7">
    <source>
        <dbReference type="Proteomes" id="UP000322077"/>
    </source>
</evidence>
<comment type="caution">
    <text evidence="6">The sequence shown here is derived from an EMBL/GenBank/DDBJ whole genome shotgun (WGS) entry which is preliminary data.</text>
</comment>
<dbReference type="CDD" id="cd07139">
    <property type="entry name" value="ALDH_AldA-Rv0768"/>
    <property type="match status" value="1"/>
</dbReference>
<evidence type="ECO:0000256" key="1">
    <source>
        <dbReference type="ARBA" id="ARBA00009986"/>
    </source>
</evidence>
<sequence>MTAPNVRHPDRFFIDGEWVAPSSDRTLTVISAHTGEAFATFAEAQAPDVERAVAAARDAFDNGPWARLTHKERAGYLLAMAAEFEKRGDELADAQSNEMGIVRTMAGWAGVGASGTLKEYAAMAETYPFVEKHAPRGGGTGYVVYEAVGVVGAIIPWNSPTSLTMIKVAPALLAGCTMIVKMSPEAPHAGWVLAEICEKVGLPKGVINVIVADREVSELIVRHPQVDKISFTGSSVAGKKIASICGERIARCTLELGGKSAAVLLDDYDVGAAAQNLAGSLMFMNGQVCAALTRVIVPRARQHAFAEAVAATFKHIKVGDPFDQATKLGPLATERQRDRVEGYIAKGRAEGATLVGGGERPSELQRGWFVSPTVFADVDPNATIAQEEIFGPVLSVIPSDSEEQAIAIANNSAFGLNSAVFTNDVDAAYRVGRQLRAGTVGHNGFKIDMSLGFGGYKQSGIGREGGHQGLRAFLESKTMLMAGDVAELA</sequence>
<gene>
    <name evidence="6" type="ORF">FYJ91_10075</name>
</gene>
<dbReference type="PROSITE" id="PS00687">
    <property type="entry name" value="ALDEHYDE_DEHYDR_GLU"/>
    <property type="match status" value="1"/>
</dbReference>
<dbReference type="RefSeq" id="WP_149522097.1">
    <property type="nucleotide sequence ID" value="NZ_VTOU01000002.1"/>
</dbReference>
<protein>
    <submittedName>
        <fullName evidence="6">Aldehyde dehydrogenase</fullName>
    </submittedName>
</protein>
<evidence type="ECO:0000256" key="3">
    <source>
        <dbReference type="PROSITE-ProRule" id="PRU10007"/>
    </source>
</evidence>
<accession>A0A5D9C7Y7</accession>
<dbReference type="GO" id="GO:0016620">
    <property type="term" value="F:oxidoreductase activity, acting on the aldehyde or oxo group of donors, NAD or NADP as acceptor"/>
    <property type="evidence" value="ECO:0007669"/>
    <property type="project" value="InterPro"/>
</dbReference>
<evidence type="ECO:0000313" key="6">
    <source>
        <dbReference type="EMBL" id="TZG27884.1"/>
    </source>
</evidence>
<dbReference type="SUPFAM" id="SSF53720">
    <property type="entry name" value="ALDH-like"/>
    <property type="match status" value="1"/>
</dbReference>
<dbReference type="PANTHER" id="PTHR42804">
    <property type="entry name" value="ALDEHYDE DEHYDROGENASE"/>
    <property type="match status" value="1"/>
</dbReference>